<dbReference type="InterPro" id="IPR011623">
    <property type="entry name" value="7TMR_DISM_rcpt_extracell_dom1"/>
</dbReference>
<keyword evidence="5 12" id="KW-0597">Phosphoprotein</keyword>
<dbReference type="SMART" id="SM00387">
    <property type="entry name" value="HATPase_c"/>
    <property type="match status" value="2"/>
</dbReference>
<feature type="transmembrane region" description="Helical" evidence="13">
    <location>
        <begin position="358"/>
        <end position="377"/>
    </location>
</feature>
<name>A0A222WTR1_9BACL</name>
<dbReference type="InterPro" id="IPR008979">
    <property type="entry name" value="Galactose-bd-like_sf"/>
</dbReference>
<dbReference type="InterPro" id="IPR011006">
    <property type="entry name" value="CheY-like_superfamily"/>
</dbReference>
<dbReference type="InterPro" id="IPR036890">
    <property type="entry name" value="HATPase_C_sf"/>
</dbReference>
<dbReference type="CDD" id="cd16922">
    <property type="entry name" value="HATPase_EvgS-ArcB-TorS-like"/>
    <property type="match status" value="1"/>
</dbReference>
<comment type="subcellular location">
    <subcellularLocation>
        <location evidence="2">Cell membrane</location>
    </subcellularLocation>
</comment>
<dbReference type="CDD" id="cd00082">
    <property type="entry name" value="HisKA"/>
    <property type="match status" value="1"/>
</dbReference>
<gene>
    <name evidence="16" type="ORF">B4V02_22980</name>
</gene>
<evidence type="ECO:0000256" key="5">
    <source>
        <dbReference type="ARBA" id="ARBA00022553"/>
    </source>
</evidence>
<dbReference type="PANTHER" id="PTHR43047">
    <property type="entry name" value="TWO-COMPONENT HISTIDINE PROTEIN KINASE"/>
    <property type="match status" value="1"/>
</dbReference>
<dbReference type="InterPro" id="IPR010559">
    <property type="entry name" value="Sig_transdc_His_kin_internal"/>
</dbReference>
<dbReference type="AlphaFoldDB" id="A0A222WTR1"/>
<dbReference type="SUPFAM" id="SSF55874">
    <property type="entry name" value="ATPase domain of HSP90 chaperone/DNA topoisomerase II/histidine kinase"/>
    <property type="match status" value="2"/>
</dbReference>
<dbReference type="Proteomes" id="UP000214666">
    <property type="component" value="Chromosome"/>
</dbReference>
<keyword evidence="9" id="KW-0067">ATP-binding</keyword>
<accession>A0A222WTR1</accession>
<feature type="domain" description="Response regulatory" evidence="15">
    <location>
        <begin position="691"/>
        <end position="809"/>
    </location>
</feature>
<dbReference type="InterPro" id="IPR003594">
    <property type="entry name" value="HATPase_dom"/>
</dbReference>
<keyword evidence="4" id="KW-1003">Cell membrane</keyword>
<dbReference type="OrthoDB" id="9809348at2"/>
<dbReference type="PRINTS" id="PR00344">
    <property type="entry name" value="BCTRLSENSOR"/>
</dbReference>
<keyword evidence="11 13" id="KW-0472">Membrane</keyword>
<dbReference type="GO" id="GO:0005524">
    <property type="term" value="F:ATP binding"/>
    <property type="evidence" value="ECO:0007669"/>
    <property type="project" value="UniProtKB-KW"/>
</dbReference>
<feature type="transmembrane region" description="Helical" evidence="13">
    <location>
        <begin position="7"/>
        <end position="25"/>
    </location>
</feature>
<dbReference type="InterPro" id="IPR036097">
    <property type="entry name" value="HisK_dim/P_sf"/>
</dbReference>
<evidence type="ECO:0000256" key="13">
    <source>
        <dbReference type="SAM" id="Phobius"/>
    </source>
</evidence>
<dbReference type="EMBL" id="CP020028">
    <property type="protein sequence ID" value="ASR49365.1"/>
    <property type="molecule type" value="Genomic_DNA"/>
</dbReference>
<dbReference type="Pfam" id="PF06580">
    <property type="entry name" value="His_kinase"/>
    <property type="match status" value="1"/>
</dbReference>
<feature type="transmembrane region" description="Helical" evidence="13">
    <location>
        <begin position="268"/>
        <end position="289"/>
    </location>
</feature>
<dbReference type="PROSITE" id="PS50109">
    <property type="entry name" value="HIS_KIN"/>
    <property type="match status" value="2"/>
</dbReference>
<evidence type="ECO:0000256" key="1">
    <source>
        <dbReference type="ARBA" id="ARBA00000085"/>
    </source>
</evidence>
<evidence type="ECO:0000313" key="17">
    <source>
        <dbReference type="Proteomes" id="UP000214666"/>
    </source>
</evidence>
<dbReference type="EC" id="2.7.13.3" evidence="3"/>
<dbReference type="Gene3D" id="2.60.120.260">
    <property type="entry name" value="Galactose-binding domain-like"/>
    <property type="match status" value="1"/>
</dbReference>
<dbReference type="KEGG" id="pkb:B4V02_22980"/>
<proteinExistence type="predicted"/>
<sequence length="1023" mass="114810">MNKRRFFLITLSFLIVIIGLRLLWFDYYHNQDYPRAKAGILDLRGLNLQEIKTLPLNGEWEFYPGTLSSPAELKSLSMKKQRQTIQVPGLWSESVSPVDHKAYGVGTYRLLILSDRSEDTLYGLRIGRISTASNIFVNGRLVSHSGQVSNKVEQHTGSTVPFSAMFDTNRQAIEIVIQVSNFDFPSNGGIVKPIIFGSAEAVNSRTNFAISMQIMVCIILLLHGLYVVVIFFMNPQKKALLYFAGIVVCTVISILTDDDKLLIDWFPISLSLSVKITILSYIGIGMCVLKLAQSLLARSRIIQIVFIAHCCFAVTVLFASTSNLYAFLLALIAFSGITLCATVPAVAFLRTFRGQKEAVFLLLASLSIASSILWGMFKTNDLPYYPWDIVLAFVAFASYWFKRFFNTNAELRRLTERLQRADQVKNEFLANTSHELRNPLHGMINIAQTVLENQNSALDEPNKRNIQLLVTVGRRMSLLLNDLLDVTRLREKDILLEKRSLKPQAVVSGVLDMLQFMTDGKPLNMVVNIPADFPNVLADENRVIQILFNLLHNAVKYTAEGSISVHAHIQGEMAGIEVRDTGVGMDEETQKRIFHPYEQGNSHLTVIGDGLGLGLSISKQLVELHGGSLSVSSELGQGSTFSFTLPLDPSPIPVQSRDNEQVCMDEEAGTDFIALQNEAVMQVAAGSARSAILAVDDDPVNLRVLEGILASESESYDLVTVTSAQEALHRLDYRDWDLIIADVMMPQMSGYELTRRVREYFSISELPVLLLTARSQQEDLYTGFLAGANDYIMKPVDSMELKSRVRALTDVKKSAREQLWMEAAWLQAQIKPHFLFNTLNTIASLSHVDHARMVKLIEEFGKYLRSSFNPQNLDRVVSLEYELVLLKSYLYIEKERFGNRLDIVWEVDEQVSLLLPPLSIQPLAENAIRHGIMNRIDGGTLCIRIQHQEDGTEIAIMDDGVGMSQEELDRLLDPQQEQHSGIGLRNTDRRLKQVFGKGLYISSHPNQGTTVSFHVPRAQRQET</sequence>
<dbReference type="InterPro" id="IPR001789">
    <property type="entry name" value="Sig_transdc_resp-reg_receiver"/>
</dbReference>
<evidence type="ECO:0000256" key="9">
    <source>
        <dbReference type="ARBA" id="ARBA00022840"/>
    </source>
</evidence>
<keyword evidence="10" id="KW-0902">Two-component regulatory system</keyword>
<comment type="catalytic activity">
    <reaction evidence="1">
        <text>ATP + protein L-histidine = ADP + protein N-phospho-L-histidine.</text>
        <dbReference type="EC" id="2.7.13.3"/>
    </reaction>
</comment>
<dbReference type="Gene3D" id="1.10.287.130">
    <property type="match status" value="1"/>
</dbReference>
<reference evidence="16 17" key="1">
    <citation type="submission" date="2017-03" db="EMBL/GenBank/DDBJ databases">
        <title>Complete genome sequence of Paenibacillus Kribbensis producing bioflocculants.</title>
        <authorList>
            <person name="Lee H.-G."/>
            <person name="Oh H.-M."/>
        </authorList>
    </citation>
    <scope>NUCLEOTIDE SEQUENCE [LARGE SCALE GENOMIC DNA]</scope>
    <source>
        <strain evidence="16 17">AM49</strain>
    </source>
</reference>
<evidence type="ECO:0000256" key="7">
    <source>
        <dbReference type="ARBA" id="ARBA00022741"/>
    </source>
</evidence>
<feature type="domain" description="Histidine kinase" evidence="14">
    <location>
        <begin position="920"/>
        <end position="1019"/>
    </location>
</feature>
<evidence type="ECO:0000256" key="2">
    <source>
        <dbReference type="ARBA" id="ARBA00004236"/>
    </source>
</evidence>
<dbReference type="Gene3D" id="3.40.50.2300">
    <property type="match status" value="1"/>
</dbReference>
<dbReference type="SUPFAM" id="SSF52172">
    <property type="entry name" value="CheY-like"/>
    <property type="match status" value="1"/>
</dbReference>
<dbReference type="RefSeq" id="WP_094156565.1">
    <property type="nucleotide sequence ID" value="NZ_CP020028.1"/>
</dbReference>
<evidence type="ECO:0000259" key="15">
    <source>
        <dbReference type="PROSITE" id="PS50110"/>
    </source>
</evidence>
<dbReference type="Pfam" id="PF02518">
    <property type="entry name" value="HATPase_c"/>
    <property type="match status" value="2"/>
</dbReference>
<evidence type="ECO:0000256" key="10">
    <source>
        <dbReference type="ARBA" id="ARBA00023012"/>
    </source>
</evidence>
<dbReference type="SMART" id="SM00388">
    <property type="entry name" value="HisKA"/>
    <property type="match status" value="1"/>
</dbReference>
<protein>
    <recommendedName>
        <fullName evidence="3">histidine kinase</fullName>
        <ecNumber evidence="3">2.7.13.3</ecNumber>
    </recommendedName>
</protein>
<feature type="transmembrane region" description="Helical" evidence="13">
    <location>
        <begin position="239"/>
        <end position="256"/>
    </location>
</feature>
<dbReference type="InterPro" id="IPR004358">
    <property type="entry name" value="Sig_transdc_His_kin-like_C"/>
</dbReference>
<evidence type="ECO:0000256" key="11">
    <source>
        <dbReference type="ARBA" id="ARBA00023136"/>
    </source>
</evidence>
<evidence type="ECO:0000256" key="4">
    <source>
        <dbReference type="ARBA" id="ARBA00022475"/>
    </source>
</evidence>
<evidence type="ECO:0000256" key="8">
    <source>
        <dbReference type="ARBA" id="ARBA00022777"/>
    </source>
</evidence>
<keyword evidence="8 16" id="KW-0418">Kinase</keyword>
<feature type="domain" description="Histidine kinase" evidence="14">
    <location>
        <begin position="431"/>
        <end position="649"/>
    </location>
</feature>
<feature type="transmembrane region" description="Helical" evidence="13">
    <location>
        <begin position="325"/>
        <end position="349"/>
    </location>
</feature>
<dbReference type="GO" id="GO:0000155">
    <property type="term" value="F:phosphorelay sensor kinase activity"/>
    <property type="evidence" value="ECO:0007669"/>
    <property type="project" value="InterPro"/>
</dbReference>
<evidence type="ECO:0000256" key="6">
    <source>
        <dbReference type="ARBA" id="ARBA00022679"/>
    </source>
</evidence>
<keyword evidence="13" id="KW-0812">Transmembrane</keyword>
<evidence type="ECO:0000313" key="16">
    <source>
        <dbReference type="EMBL" id="ASR49365.1"/>
    </source>
</evidence>
<dbReference type="GO" id="GO:0005886">
    <property type="term" value="C:plasma membrane"/>
    <property type="evidence" value="ECO:0007669"/>
    <property type="project" value="UniProtKB-SubCell"/>
</dbReference>
<dbReference type="InterPro" id="IPR003661">
    <property type="entry name" value="HisK_dim/P_dom"/>
</dbReference>
<evidence type="ECO:0000256" key="12">
    <source>
        <dbReference type="PROSITE-ProRule" id="PRU00169"/>
    </source>
</evidence>
<dbReference type="SMART" id="SM00448">
    <property type="entry name" value="REC"/>
    <property type="match status" value="1"/>
</dbReference>
<keyword evidence="13" id="KW-1133">Transmembrane helix</keyword>
<keyword evidence="6" id="KW-0808">Transferase</keyword>
<dbReference type="PANTHER" id="PTHR43047:SF72">
    <property type="entry name" value="OSMOSENSING HISTIDINE PROTEIN KINASE SLN1"/>
    <property type="match status" value="1"/>
</dbReference>
<feature type="modified residue" description="4-aspartylphosphate" evidence="12">
    <location>
        <position position="742"/>
    </location>
</feature>
<evidence type="ECO:0000256" key="3">
    <source>
        <dbReference type="ARBA" id="ARBA00012438"/>
    </source>
</evidence>
<keyword evidence="7" id="KW-0547">Nucleotide-binding</keyword>
<dbReference type="Pfam" id="PF07695">
    <property type="entry name" value="7TMR-DISM_7TM"/>
    <property type="match status" value="1"/>
</dbReference>
<feature type="transmembrane region" description="Helical" evidence="13">
    <location>
        <begin position="208"/>
        <end position="232"/>
    </location>
</feature>
<dbReference type="GO" id="GO:0009927">
    <property type="term" value="F:histidine phosphotransfer kinase activity"/>
    <property type="evidence" value="ECO:0007669"/>
    <property type="project" value="TreeGrafter"/>
</dbReference>
<keyword evidence="17" id="KW-1185">Reference proteome</keyword>
<dbReference type="SUPFAM" id="SSF49785">
    <property type="entry name" value="Galactose-binding domain-like"/>
    <property type="match status" value="1"/>
</dbReference>
<feature type="transmembrane region" description="Helical" evidence="13">
    <location>
        <begin position="301"/>
        <end position="319"/>
    </location>
</feature>
<dbReference type="PROSITE" id="PS50110">
    <property type="entry name" value="RESPONSE_REGULATORY"/>
    <property type="match status" value="1"/>
</dbReference>
<dbReference type="Pfam" id="PF00072">
    <property type="entry name" value="Response_reg"/>
    <property type="match status" value="1"/>
</dbReference>
<evidence type="ECO:0000259" key="14">
    <source>
        <dbReference type="PROSITE" id="PS50109"/>
    </source>
</evidence>
<organism evidence="16 17">
    <name type="scientific">Paenibacillus kribbensis</name>
    <dbReference type="NCBI Taxonomy" id="172713"/>
    <lineage>
        <taxon>Bacteria</taxon>
        <taxon>Bacillati</taxon>
        <taxon>Bacillota</taxon>
        <taxon>Bacilli</taxon>
        <taxon>Bacillales</taxon>
        <taxon>Paenibacillaceae</taxon>
        <taxon>Paenibacillus</taxon>
    </lineage>
</organism>
<dbReference type="Pfam" id="PF00512">
    <property type="entry name" value="HisKA"/>
    <property type="match status" value="1"/>
</dbReference>
<dbReference type="InterPro" id="IPR005467">
    <property type="entry name" value="His_kinase_dom"/>
</dbReference>
<dbReference type="SUPFAM" id="SSF47384">
    <property type="entry name" value="Homodimeric domain of signal transducing histidine kinase"/>
    <property type="match status" value="1"/>
</dbReference>
<dbReference type="Gene3D" id="3.30.565.10">
    <property type="entry name" value="Histidine kinase-like ATPase, C-terminal domain"/>
    <property type="match status" value="2"/>
</dbReference>
<dbReference type="FunFam" id="3.30.565.10:FF:000023">
    <property type="entry name" value="PAS domain-containing sensor histidine kinase"/>
    <property type="match status" value="1"/>
</dbReference>